<gene>
    <name evidence="6" type="primary">wbpA</name>
    <name evidence="6" type="ORF">Poly21_11740</name>
</gene>
<feature type="transmembrane region" description="Helical" evidence="4">
    <location>
        <begin position="20"/>
        <end position="38"/>
    </location>
</feature>
<dbReference type="GO" id="GO:0051287">
    <property type="term" value="F:NAD binding"/>
    <property type="evidence" value="ECO:0007669"/>
    <property type="project" value="InterPro"/>
</dbReference>
<dbReference type="PANTHER" id="PTHR43491">
    <property type="entry name" value="UDP-N-ACETYL-D-MANNOSAMINE DEHYDROGENASE"/>
    <property type="match status" value="1"/>
</dbReference>
<dbReference type="AlphaFoldDB" id="A0A5C6C3C2"/>
<dbReference type="InterPro" id="IPR014027">
    <property type="entry name" value="UDP-Glc/GDP-Man_DH_C"/>
</dbReference>
<feature type="domain" description="UDP-glucose/GDP-mannose dehydrogenase C-terminal" evidence="5">
    <location>
        <begin position="335"/>
        <end position="435"/>
    </location>
</feature>
<dbReference type="InterPro" id="IPR017476">
    <property type="entry name" value="UDP-Glc/GDP-Man"/>
</dbReference>
<dbReference type="SUPFAM" id="SSF52413">
    <property type="entry name" value="UDP-glucose/GDP-mannose dehydrogenase C-terminal domain"/>
    <property type="match status" value="1"/>
</dbReference>
<accession>A0A5C6C3C2</accession>
<dbReference type="InterPro" id="IPR014026">
    <property type="entry name" value="UDP-Glc/GDP-Man_DH_dimer"/>
</dbReference>
<evidence type="ECO:0000259" key="5">
    <source>
        <dbReference type="SMART" id="SM00984"/>
    </source>
</evidence>
<dbReference type="GO" id="GO:0000271">
    <property type="term" value="P:polysaccharide biosynthetic process"/>
    <property type="evidence" value="ECO:0007669"/>
    <property type="project" value="InterPro"/>
</dbReference>
<dbReference type="Gene3D" id="3.40.50.720">
    <property type="entry name" value="NAD(P)-binding Rossmann-like Domain"/>
    <property type="match status" value="2"/>
</dbReference>
<dbReference type="Pfam" id="PF00984">
    <property type="entry name" value="UDPG_MGDP_dh"/>
    <property type="match status" value="1"/>
</dbReference>
<dbReference type="PIRSF" id="PIRSF000124">
    <property type="entry name" value="UDPglc_GDPman_dh"/>
    <property type="match status" value="1"/>
</dbReference>
<reference evidence="6 7" key="1">
    <citation type="journal article" date="2020" name="Antonie Van Leeuwenhoek">
        <title>Rhodopirellula heiligendammensis sp. nov., Rhodopirellula pilleata sp. nov., and Rhodopirellula solitaria sp. nov. isolated from natural or artificial marine surfaces in Northern Germany and California, USA, and emended description of the genus Rhodopirellula.</title>
        <authorList>
            <person name="Kallscheuer N."/>
            <person name="Wiegand S."/>
            <person name="Jogler M."/>
            <person name="Boedeker C."/>
            <person name="Peeters S.H."/>
            <person name="Rast P."/>
            <person name="Heuer A."/>
            <person name="Jetten M.S.M."/>
            <person name="Rohde M."/>
            <person name="Jogler C."/>
        </authorList>
    </citation>
    <scope>NUCLEOTIDE SEQUENCE [LARGE SCALE GENOMIC DNA]</scope>
    <source>
        <strain evidence="6 7">Poly21</strain>
    </source>
</reference>
<keyword evidence="4" id="KW-1133">Transmembrane helix</keyword>
<dbReference type="SUPFAM" id="SSF48179">
    <property type="entry name" value="6-phosphogluconate dehydrogenase C-terminal domain-like"/>
    <property type="match status" value="1"/>
</dbReference>
<dbReference type="GO" id="GO:0047004">
    <property type="term" value="F:UDP-N-acetylglucosamine 6-dehydrogenase activity"/>
    <property type="evidence" value="ECO:0007669"/>
    <property type="project" value="UniProtKB-EC"/>
</dbReference>
<dbReference type="SMART" id="SM00984">
    <property type="entry name" value="UDPG_MGDP_dh_C"/>
    <property type="match status" value="1"/>
</dbReference>
<evidence type="ECO:0000256" key="3">
    <source>
        <dbReference type="PIRNR" id="PIRNR000124"/>
    </source>
</evidence>
<protein>
    <submittedName>
        <fullName evidence="6">UDP-N-acetyl-D-glucosamine 6-dehydrogenase</fullName>
        <ecNumber evidence="6">1.1.1.136</ecNumber>
    </submittedName>
</protein>
<dbReference type="EC" id="1.1.1.136" evidence="6"/>
<dbReference type="Pfam" id="PF03720">
    <property type="entry name" value="UDPG_MGDP_dh_C"/>
    <property type="match status" value="1"/>
</dbReference>
<dbReference type="Proteomes" id="UP000319908">
    <property type="component" value="Unassembled WGS sequence"/>
</dbReference>
<dbReference type="EMBL" id="SJPU01000001">
    <property type="protein sequence ID" value="TWU19003.1"/>
    <property type="molecule type" value="Genomic_DNA"/>
</dbReference>
<keyword evidence="2" id="KW-0520">NAD</keyword>
<keyword evidence="4" id="KW-0472">Membrane</keyword>
<dbReference type="InterPro" id="IPR008927">
    <property type="entry name" value="6-PGluconate_DH-like_C_sf"/>
</dbReference>
<evidence type="ECO:0000313" key="7">
    <source>
        <dbReference type="Proteomes" id="UP000319908"/>
    </source>
</evidence>
<evidence type="ECO:0000313" key="6">
    <source>
        <dbReference type="EMBL" id="TWU19003.1"/>
    </source>
</evidence>
<evidence type="ECO:0000256" key="1">
    <source>
        <dbReference type="ARBA" id="ARBA00023002"/>
    </source>
</evidence>
<dbReference type="InterPro" id="IPR001732">
    <property type="entry name" value="UDP-Glc/GDP-Man_DH_N"/>
</dbReference>
<comment type="caution">
    <text evidence="6">The sequence shown here is derived from an EMBL/GenBank/DDBJ whole genome shotgun (WGS) entry which is preliminary data.</text>
</comment>
<sequence>MMVDTAATSSTISKIQTKQAVIGVVGLGYVGLPLALAFSSDGFKTVGFDIDDSKTNAINGGKSYIKHIGGEAIAKQVQAGTLAATTDFSQISEADAVILCVPTPLDEHFEPDLSYVVSTIEAIVPHLRAGHIISLESTTYPGTTEEELVSRVAAAGFEVGKDIHVVYSPEREDPGNPEFAATNIPKVVGGHTPNCLQAGEALYGSVFDQVVPVSSTAVAELTKLLENIYRAVNIGLVNELKVVADAMGIDIWEVIAAASTKPFGFKAFYPGPGLGGHCIPIDPFYLTWKAREYGLHTRFIELAGEINRAMPTHIVRRCSEALNTVKKAVNGSKILLIGLAYKPNVDDARESPSYELLNRLTAMGAEVSYHDPYVPVILPSREHSHWAGTKSVSWDQATIEKFDLVLISTWHDCLDMGQLAQWSQFIVDTRNATAGLPADVRAAKTLKA</sequence>
<evidence type="ECO:0000256" key="4">
    <source>
        <dbReference type="SAM" id="Phobius"/>
    </source>
</evidence>
<keyword evidence="1 6" id="KW-0560">Oxidoreductase</keyword>
<organism evidence="6 7">
    <name type="scientific">Allorhodopirellula heiligendammensis</name>
    <dbReference type="NCBI Taxonomy" id="2714739"/>
    <lineage>
        <taxon>Bacteria</taxon>
        <taxon>Pseudomonadati</taxon>
        <taxon>Planctomycetota</taxon>
        <taxon>Planctomycetia</taxon>
        <taxon>Pirellulales</taxon>
        <taxon>Pirellulaceae</taxon>
        <taxon>Allorhodopirellula</taxon>
    </lineage>
</organism>
<dbReference type="InterPro" id="IPR028359">
    <property type="entry name" value="UDP_ManNAc/GlcNAc_DH"/>
</dbReference>
<dbReference type="InterPro" id="IPR036291">
    <property type="entry name" value="NAD(P)-bd_dom_sf"/>
</dbReference>
<evidence type="ECO:0000256" key="2">
    <source>
        <dbReference type="ARBA" id="ARBA00023027"/>
    </source>
</evidence>
<dbReference type="GO" id="GO:0016628">
    <property type="term" value="F:oxidoreductase activity, acting on the CH-CH group of donors, NAD or NADP as acceptor"/>
    <property type="evidence" value="ECO:0007669"/>
    <property type="project" value="InterPro"/>
</dbReference>
<dbReference type="Pfam" id="PF03721">
    <property type="entry name" value="UDPG_MGDP_dh_N"/>
    <property type="match status" value="1"/>
</dbReference>
<keyword evidence="4" id="KW-0812">Transmembrane</keyword>
<dbReference type="PIRSF" id="PIRSF500136">
    <property type="entry name" value="UDP_ManNAc_DH"/>
    <property type="match status" value="1"/>
</dbReference>
<keyword evidence="7" id="KW-1185">Reference proteome</keyword>
<name>A0A5C6C3C2_9BACT</name>
<dbReference type="NCBIfam" id="TIGR03026">
    <property type="entry name" value="NDP-sugDHase"/>
    <property type="match status" value="1"/>
</dbReference>
<dbReference type="PANTHER" id="PTHR43491:SF1">
    <property type="entry name" value="UDP-N-ACETYL-D-MANNOSAMINE DEHYDROGENASE"/>
    <property type="match status" value="1"/>
</dbReference>
<comment type="similarity">
    <text evidence="3">Belongs to the UDP-glucose/GDP-mannose dehydrogenase family.</text>
</comment>
<proteinExistence type="inferred from homology"/>
<dbReference type="InterPro" id="IPR036220">
    <property type="entry name" value="UDP-Glc/GDP-Man_DH_C_sf"/>
</dbReference>
<dbReference type="SUPFAM" id="SSF51735">
    <property type="entry name" value="NAD(P)-binding Rossmann-fold domains"/>
    <property type="match status" value="1"/>
</dbReference>